<keyword evidence="4 5" id="KW-0546">Nucleotide metabolism</keyword>
<evidence type="ECO:0000256" key="4">
    <source>
        <dbReference type="ARBA" id="ARBA00023080"/>
    </source>
</evidence>
<comment type="catalytic activity">
    <reaction evidence="5">
        <text>dUTP + H2O = dUMP + diphosphate + H(+)</text>
        <dbReference type="Rhea" id="RHEA:10248"/>
        <dbReference type="ChEBI" id="CHEBI:15377"/>
        <dbReference type="ChEBI" id="CHEBI:15378"/>
        <dbReference type="ChEBI" id="CHEBI:33019"/>
        <dbReference type="ChEBI" id="CHEBI:61555"/>
        <dbReference type="ChEBI" id="CHEBI:246422"/>
        <dbReference type="EC" id="3.6.1.23"/>
    </reaction>
</comment>
<comment type="pathway">
    <text evidence="1 5">Pyrimidine metabolism; dUMP biosynthesis; dUMP from dCTP (dUTP route): step 2/2.</text>
</comment>
<name>A0ABQ7JE35_9APIC</name>
<proteinExistence type="inferred from homology"/>
<keyword evidence="3 5" id="KW-0378">Hydrolase</keyword>
<sequence length="214" mass="24010">MGLLRILPLSSHVRELYAKYEGSVHKGDSGLDLFVVEDQTIQPGETAFVKLGIKVAAYRESNNLVPVSHDENLTHWGDEDRQKNLQPMSWLLMPRSSIAKTPLRLANSMFNQNDEFELEFGQKFHCRLNSISEALYMPQRKKFLCCFKVGLIDAGYRGEVMAAVDNIKSHPHTLRVGDKIVQAVSFGGDALNFELVYTLDTTMRGEGGFGSTNK</sequence>
<gene>
    <name evidence="7" type="ORF">IE077_000947</name>
</gene>
<dbReference type="EMBL" id="JADAQX010000080">
    <property type="protein sequence ID" value="KAF8822134.1"/>
    <property type="molecule type" value="Genomic_DNA"/>
</dbReference>
<dbReference type="Pfam" id="PF00692">
    <property type="entry name" value="dUTPase"/>
    <property type="match status" value="1"/>
</dbReference>
<comment type="similarity">
    <text evidence="2 5">Belongs to the dUTPase family.</text>
</comment>
<dbReference type="PANTHER" id="PTHR11241:SF0">
    <property type="entry name" value="DEOXYURIDINE 5'-TRIPHOSPHATE NUCLEOTIDOHYDROLASE"/>
    <property type="match status" value="1"/>
</dbReference>
<evidence type="ECO:0000259" key="6">
    <source>
        <dbReference type="Pfam" id="PF00692"/>
    </source>
</evidence>
<reference evidence="7 8" key="1">
    <citation type="journal article" date="2020" name="bioRxiv">
        <title>Metabolic contributions of an alphaproteobacterial endosymbiont in the apicomplexan Cardiosporidium cionae.</title>
        <authorList>
            <person name="Hunter E.S."/>
            <person name="Paight C.J."/>
            <person name="Lane C.E."/>
        </authorList>
    </citation>
    <scope>NUCLEOTIDE SEQUENCE [LARGE SCALE GENOMIC DNA]</scope>
    <source>
        <strain evidence="7">ESH_2018</strain>
    </source>
</reference>
<dbReference type="PANTHER" id="PTHR11241">
    <property type="entry name" value="DEOXYURIDINE 5'-TRIPHOSPHATE NUCLEOTIDOHYDROLASE"/>
    <property type="match status" value="1"/>
</dbReference>
<dbReference type="SUPFAM" id="SSF51283">
    <property type="entry name" value="dUTPase-like"/>
    <property type="match status" value="2"/>
</dbReference>
<protein>
    <recommendedName>
        <fullName evidence="5">Deoxyuridine 5'-triphosphate nucleotidohydrolase</fullName>
        <shortName evidence="5">dUTPase</shortName>
        <ecNumber evidence="5">3.6.1.23</ecNumber>
    </recommendedName>
    <alternativeName>
        <fullName evidence="5">dUTP pyrophosphatase</fullName>
    </alternativeName>
</protein>
<keyword evidence="8" id="KW-1185">Reference proteome</keyword>
<evidence type="ECO:0000256" key="2">
    <source>
        <dbReference type="ARBA" id="ARBA00006581"/>
    </source>
</evidence>
<evidence type="ECO:0000256" key="5">
    <source>
        <dbReference type="RuleBase" id="RU367024"/>
    </source>
</evidence>
<dbReference type="InterPro" id="IPR008181">
    <property type="entry name" value="dUTPase"/>
</dbReference>
<keyword evidence="5" id="KW-0460">Magnesium</keyword>
<comment type="caution">
    <text evidence="7">The sequence shown here is derived from an EMBL/GenBank/DDBJ whole genome shotgun (WGS) entry which is preliminary data.</text>
</comment>
<evidence type="ECO:0000256" key="3">
    <source>
        <dbReference type="ARBA" id="ARBA00022801"/>
    </source>
</evidence>
<organism evidence="7 8">
    <name type="scientific">Cardiosporidium cionae</name>
    <dbReference type="NCBI Taxonomy" id="476202"/>
    <lineage>
        <taxon>Eukaryota</taxon>
        <taxon>Sar</taxon>
        <taxon>Alveolata</taxon>
        <taxon>Apicomplexa</taxon>
        <taxon>Aconoidasida</taxon>
        <taxon>Nephromycida</taxon>
        <taxon>Cardiosporidium</taxon>
    </lineage>
</organism>
<dbReference type="CDD" id="cd07557">
    <property type="entry name" value="trimeric_dUTPase"/>
    <property type="match status" value="1"/>
</dbReference>
<evidence type="ECO:0000313" key="8">
    <source>
        <dbReference type="Proteomes" id="UP000823046"/>
    </source>
</evidence>
<feature type="domain" description="dUTPase-like" evidence="6">
    <location>
        <begin position="148"/>
        <end position="212"/>
    </location>
</feature>
<dbReference type="Proteomes" id="UP000823046">
    <property type="component" value="Unassembled WGS sequence"/>
</dbReference>
<dbReference type="EC" id="3.6.1.23" evidence="5"/>
<evidence type="ECO:0000256" key="1">
    <source>
        <dbReference type="ARBA" id="ARBA00005142"/>
    </source>
</evidence>
<comment type="cofactor">
    <cofactor evidence="5">
        <name>Mg(2+)</name>
        <dbReference type="ChEBI" id="CHEBI:18420"/>
    </cofactor>
</comment>
<accession>A0ABQ7JE35</accession>
<dbReference type="InterPro" id="IPR033704">
    <property type="entry name" value="dUTPase_trimeric"/>
</dbReference>
<comment type="function">
    <text evidence="5">Involved in nucleotide metabolism via production of dUMP, the immediate precursor of thymidine nucleotides, and decreases the intracellular concentration of dUTP so that uracil cannot be incorporated into DNA.</text>
</comment>
<keyword evidence="5" id="KW-0479">Metal-binding</keyword>
<dbReference type="Gene3D" id="2.70.40.10">
    <property type="match status" value="2"/>
</dbReference>
<evidence type="ECO:0000313" key="7">
    <source>
        <dbReference type="EMBL" id="KAF8822134.1"/>
    </source>
</evidence>
<dbReference type="InterPro" id="IPR036157">
    <property type="entry name" value="dUTPase-like_sf"/>
</dbReference>
<dbReference type="InterPro" id="IPR029054">
    <property type="entry name" value="dUTPase-like"/>
</dbReference>